<dbReference type="RefSeq" id="WP_022112364.1">
    <property type="nucleotide sequence ID" value="NZ_CACRUM010000068.1"/>
</dbReference>
<dbReference type="PRINTS" id="PR00625">
    <property type="entry name" value="JDOMAIN"/>
</dbReference>
<sequence>MTKAMAYKILGITPGTDLTDIKKKYRQLMHRVHPDTEAFSTRAYDFTAQEINEAYDFLRKNRTDSFLGQVTKNTTPGRKQHGKTVYHQSYREENTTTGSTAKQMKWNAPLNENAYTTRTVYHYAEDADGEIIGSFPAASGKYLWILEEDFPLFLKSMFECSKRLLDHVDAQIRRENVCPKQLKFQAELSYLLAQQFIDATSTLKRLLTPEVLPDADIYSIASMLELAADAPVLRSGMTLYPSCIRDHRLFLTTKSGKNAGYVSFRDDRLYYIIIPLFEQKRAQVKIEISATQDRKRNLPAGTYKNLDFLIKIPHDNAGTFPENINLQIEGLLAEYAKN</sequence>
<accession>A0A6N3EMG1</accession>
<dbReference type="EMBL" id="CACRUM010000068">
    <property type="protein sequence ID" value="VYU41004.1"/>
    <property type="molecule type" value="Genomic_DNA"/>
</dbReference>
<dbReference type="SMART" id="SM00271">
    <property type="entry name" value="DnaJ"/>
    <property type="match status" value="1"/>
</dbReference>
<evidence type="ECO:0000313" key="3">
    <source>
        <dbReference type="EMBL" id="VYU41004.1"/>
    </source>
</evidence>
<dbReference type="InterPro" id="IPR036869">
    <property type="entry name" value="J_dom_sf"/>
</dbReference>
<dbReference type="InterPro" id="IPR001623">
    <property type="entry name" value="DnaJ_domain"/>
</dbReference>
<dbReference type="GO" id="GO:0006260">
    <property type="term" value="P:DNA replication"/>
    <property type="evidence" value="ECO:0007669"/>
    <property type="project" value="UniProtKB-KW"/>
</dbReference>
<feature type="domain" description="J" evidence="2">
    <location>
        <begin position="5"/>
        <end position="85"/>
    </location>
</feature>
<reference evidence="3" key="1">
    <citation type="submission" date="2019-11" db="EMBL/GenBank/DDBJ databases">
        <authorList>
            <person name="Feng L."/>
        </authorList>
    </citation>
    <scope>NUCLEOTIDE SEQUENCE</scope>
    <source>
        <strain evidence="3">RintestinalisLFYP67</strain>
    </source>
</reference>
<protein>
    <submittedName>
        <fullName evidence="3">Dna-J like membrane chaperone protein</fullName>
    </submittedName>
</protein>
<dbReference type="PROSITE" id="PS50076">
    <property type="entry name" value="DNAJ_2"/>
    <property type="match status" value="1"/>
</dbReference>
<evidence type="ECO:0000259" key="2">
    <source>
        <dbReference type="PROSITE" id="PS50076"/>
    </source>
</evidence>
<gene>
    <name evidence="3" type="ORF">RILFYP67_00081</name>
</gene>
<proteinExistence type="predicted"/>
<name>A0A6N3EMG1_9FIRM</name>
<dbReference type="Gene3D" id="1.10.287.110">
    <property type="entry name" value="DnaJ domain"/>
    <property type="match status" value="1"/>
</dbReference>
<dbReference type="AlphaFoldDB" id="A0A6N3EMG1"/>
<dbReference type="Pfam" id="PF00226">
    <property type="entry name" value="DnaJ"/>
    <property type="match status" value="1"/>
</dbReference>
<keyword evidence="1" id="KW-0235">DNA replication</keyword>
<dbReference type="CDD" id="cd06257">
    <property type="entry name" value="DnaJ"/>
    <property type="match status" value="1"/>
</dbReference>
<dbReference type="SUPFAM" id="SSF46565">
    <property type="entry name" value="Chaperone J-domain"/>
    <property type="match status" value="1"/>
</dbReference>
<evidence type="ECO:0000256" key="1">
    <source>
        <dbReference type="ARBA" id="ARBA00022705"/>
    </source>
</evidence>
<organism evidence="3">
    <name type="scientific">Roseburia intestinalis</name>
    <dbReference type="NCBI Taxonomy" id="166486"/>
    <lineage>
        <taxon>Bacteria</taxon>
        <taxon>Bacillati</taxon>
        <taxon>Bacillota</taxon>
        <taxon>Clostridia</taxon>
        <taxon>Lachnospirales</taxon>
        <taxon>Lachnospiraceae</taxon>
        <taxon>Roseburia</taxon>
    </lineage>
</organism>